<evidence type="ECO:0000256" key="1">
    <source>
        <dbReference type="SAM" id="MobiDB-lite"/>
    </source>
</evidence>
<feature type="region of interest" description="Disordered" evidence="1">
    <location>
        <begin position="41"/>
        <end position="71"/>
    </location>
</feature>
<evidence type="ECO:0000313" key="4">
    <source>
        <dbReference type="EMBL" id="QMS41557.1"/>
    </source>
</evidence>
<dbReference type="EMBL" id="AATLZG010000043">
    <property type="protein sequence ID" value="EFM8156916.1"/>
    <property type="molecule type" value="Genomic_DNA"/>
</dbReference>
<gene>
    <name evidence="2" type="ORF">A2J79_004617</name>
    <name evidence="3" type="ORF">A5U30_004651</name>
    <name evidence="4" type="ORF">HVV39_24615</name>
</gene>
<evidence type="ECO:0000313" key="3">
    <source>
        <dbReference type="EMBL" id="EFM8156916.1"/>
    </source>
</evidence>
<reference evidence="4 5" key="3">
    <citation type="submission" date="2020-06" db="EMBL/GenBank/DDBJ databases">
        <title>REHAB project genomes.</title>
        <authorList>
            <person name="Shaw L.P."/>
        </authorList>
    </citation>
    <scope>NUCLEOTIDE SEQUENCE [LARGE SCALE GENOMIC DNA]</scope>
    <source>
        <strain evidence="4 5">RHB01-C20</strain>
    </source>
</reference>
<feature type="region of interest" description="Disordered" evidence="1">
    <location>
        <begin position="1"/>
        <end position="27"/>
    </location>
</feature>
<dbReference type="Proteomes" id="UP000555763">
    <property type="component" value="Unassembled WGS sequence"/>
</dbReference>
<evidence type="ECO:0000313" key="6">
    <source>
        <dbReference type="Proteomes" id="UP000555763"/>
    </source>
</evidence>
<reference evidence="2" key="2">
    <citation type="submission" date="2020-02" db="EMBL/GenBank/DDBJ databases">
        <authorList>
            <person name="Ashton P.M."/>
            <person name="Dallman T."/>
            <person name="Nair S."/>
            <person name="De Pinna E."/>
            <person name="Peters T."/>
            <person name="Grant K."/>
        </authorList>
    </citation>
    <scope>NUCLEOTIDE SEQUENCE</scope>
    <source>
        <strain evidence="2">93335</strain>
    </source>
</reference>
<reference evidence="3 6" key="1">
    <citation type="submission" date="2020-02" db="EMBL/GenBank/DDBJ databases">
        <authorList>
            <consortium name="PulseNet: The National Subtyping Network for Foodborne Disease Surveillance"/>
            <person name="Tarr C.L."/>
            <person name="Trees E."/>
            <person name="Katz L.S."/>
            <person name="Carleton-Romer H.A."/>
            <person name="Stroika S."/>
            <person name="Kucerova Z."/>
            <person name="Roache K.F."/>
            <person name="Sabol A.L."/>
            <person name="Besser J."/>
            <person name="Gerner-Smidt P."/>
        </authorList>
    </citation>
    <scope>NUCLEOTIDE SEQUENCE [LARGE SCALE GENOMIC DNA]</scope>
    <source>
        <strain evidence="3 6">PNUSAE002719</strain>
    </source>
</reference>
<evidence type="ECO:0000313" key="2">
    <source>
        <dbReference type="EMBL" id="EFJ6484197.1"/>
    </source>
</evidence>
<dbReference type="EMBL" id="CP055981">
    <property type="protein sequence ID" value="QMS41557.1"/>
    <property type="molecule type" value="Genomic_DNA"/>
</dbReference>
<organism evidence="3 6">
    <name type="scientific">Escherichia coli</name>
    <dbReference type="NCBI Taxonomy" id="562"/>
    <lineage>
        <taxon>Bacteria</taxon>
        <taxon>Pseudomonadati</taxon>
        <taxon>Pseudomonadota</taxon>
        <taxon>Gammaproteobacteria</taxon>
        <taxon>Enterobacterales</taxon>
        <taxon>Enterobacteriaceae</taxon>
        <taxon>Escherichia</taxon>
    </lineage>
</organism>
<name>A0A3L5QNK2_ECOLX</name>
<sequence length="85" mass="9524">MEAFPDAQKVRGIGSQDAAGIRKKHKMEQFKKRDGTVRYRKDYPIDSNTGRVYGHDDPKGTGHGSLPHINIKRSDGTMVRIDIDG</sequence>
<dbReference type="RefSeq" id="WP_000387141.1">
    <property type="nucleotide sequence ID" value="NZ_CP127255.1"/>
</dbReference>
<dbReference type="EMBL" id="AATCLQ010000056">
    <property type="protein sequence ID" value="EFJ6484197.1"/>
    <property type="molecule type" value="Genomic_DNA"/>
</dbReference>
<evidence type="ECO:0000313" key="5">
    <source>
        <dbReference type="Proteomes" id="UP000514533"/>
    </source>
</evidence>
<proteinExistence type="predicted"/>
<protein>
    <submittedName>
        <fullName evidence="3">Uncharacterized protein</fullName>
    </submittedName>
</protein>
<dbReference type="AlphaFoldDB" id="A0A3L5QNK2"/>
<dbReference type="Proteomes" id="UP000711811">
    <property type="component" value="Unassembled WGS sequence"/>
</dbReference>
<dbReference type="Proteomes" id="UP000514533">
    <property type="component" value="Chromosome"/>
</dbReference>
<accession>A0A3L5QNK2</accession>